<evidence type="ECO:0000256" key="1">
    <source>
        <dbReference type="SAM" id="Phobius"/>
    </source>
</evidence>
<protein>
    <recommendedName>
        <fullName evidence="4">DUF1097 domain-containing protein</fullName>
    </recommendedName>
</protein>
<evidence type="ECO:0000313" key="2">
    <source>
        <dbReference type="EMBL" id="KJD36648.1"/>
    </source>
</evidence>
<dbReference type="RefSeq" id="WP_044631463.1">
    <property type="nucleotide sequence ID" value="NZ_JTDW01000002.1"/>
</dbReference>
<feature type="transmembrane region" description="Helical" evidence="1">
    <location>
        <begin position="75"/>
        <end position="95"/>
    </location>
</feature>
<proteinExistence type="predicted"/>
<feature type="transmembrane region" description="Helical" evidence="1">
    <location>
        <begin position="48"/>
        <end position="69"/>
    </location>
</feature>
<accession>A0A0D7WD73</accession>
<evidence type="ECO:0000313" key="3">
    <source>
        <dbReference type="Proteomes" id="UP000032578"/>
    </source>
</evidence>
<dbReference type="InterPro" id="IPR009476">
    <property type="entry name" value="DUF1097"/>
</dbReference>
<feature type="transmembrane region" description="Helical" evidence="1">
    <location>
        <begin position="6"/>
        <end position="36"/>
    </location>
</feature>
<keyword evidence="1" id="KW-0472">Membrane</keyword>
<dbReference type="STRING" id="1435349.PW52_03110"/>
<keyword evidence="3" id="KW-1185">Reference proteome</keyword>
<gene>
    <name evidence="2" type="ORF">PW52_03110</name>
</gene>
<dbReference type="Pfam" id="PF06496">
    <property type="entry name" value="DUF1097"/>
    <property type="match status" value="1"/>
</dbReference>
<dbReference type="Proteomes" id="UP000032578">
    <property type="component" value="Unassembled WGS sequence"/>
</dbReference>
<evidence type="ECO:0008006" key="4">
    <source>
        <dbReference type="Google" id="ProtNLM"/>
    </source>
</evidence>
<dbReference type="PATRIC" id="fig|1435349.4.peg.1326"/>
<comment type="caution">
    <text evidence="2">The sequence shown here is derived from an EMBL/GenBank/DDBJ whole genome shotgun (WGS) entry which is preliminary data.</text>
</comment>
<keyword evidence="1" id="KW-0812">Transmembrane</keyword>
<keyword evidence="1" id="KW-1133">Transmembrane helix</keyword>
<dbReference type="AlphaFoldDB" id="A0A0D7WD73"/>
<reference evidence="2 3" key="1">
    <citation type="submission" date="2014-11" db="EMBL/GenBank/DDBJ databases">
        <title>Tamlana sedimentorum sp. nov., isolated from shallow sand sediments of the Sea of Japan.</title>
        <authorList>
            <person name="Romanenko L.A."/>
        </authorList>
    </citation>
    <scope>NUCLEOTIDE SEQUENCE [LARGE SCALE GENOMIC DNA]</scope>
    <source>
        <strain evidence="2 3">JCM 19808</strain>
    </source>
</reference>
<organism evidence="2 3">
    <name type="scientific">Neotamlana sedimentorum</name>
    <dbReference type="NCBI Taxonomy" id="1435349"/>
    <lineage>
        <taxon>Bacteria</taxon>
        <taxon>Pseudomonadati</taxon>
        <taxon>Bacteroidota</taxon>
        <taxon>Flavobacteriia</taxon>
        <taxon>Flavobacteriales</taxon>
        <taxon>Flavobacteriaceae</taxon>
        <taxon>Neotamlana</taxon>
    </lineage>
</organism>
<name>A0A0D7WD73_9FLAO</name>
<feature type="transmembrane region" description="Helical" evidence="1">
    <location>
        <begin position="100"/>
        <end position="117"/>
    </location>
</feature>
<dbReference type="EMBL" id="JTDW01000002">
    <property type="protein sequence ID" value="KJD36648.1"/>
    <property type="molecule type" value="Genomic_DNA"/>
</dbReference>
<feature type="transmembrane region" description="Helical" evidence="1">
    <location>
        <begin position="123"/>
        <end position="142"/>
    </location>
</feature>
<sequence>MKQFLSAIIMGVCGAVATFLAFSFNLPSWVLFLAWVSYYLFGKSFKSALLTLVPISAGIIMGTLILSFGGLLGGYLAKMGFPIAVFIFISALTYLSKIKYLNNIPAWFMGLIIFFGVHPHLQVISILSLFIPILVGLAFAFINDTLTQLVFKTSVKS</sequence>